<keyword evidence="2" id="KW-0812">Transmembrane</keyword>
<evidence type="ECO:0000256" key="1">
    <source>
        <dbReference type="SAM" id="MobiDB-lite"/>
    </source>
</evidence>
<protein>
    <recommendedName>
        <fullName evidence="5">Ion transport domain-containing protein</fullName>
    </recommendedName>
</protein>
<dbReference type="Proteomes" id="UP000039865">
    <property type="component" value="Unassembled WGS sequence"/>
</dbReference>
<dbReference type="AlphaFoldDB" id="A0A078A5C3"/>
<dbReference type="PANTHER" id="PTHR38483">
    <property type="entry name" value="CHROMOSOME 1, WHOLE GENOME SHOTGUN SEQUENCE"/>
    <property type="match status" value="1"/>
</dbReference>
<feature type="transmembrane region" description="Helical" evidence="2">
    <location>
        <begin position="96"/>
        <end position="117"/>
    </location>
</feature>
<feature type="region of interest" description="Disordered" evidence="1">
    <location>
        <begin position="304"/>
        <end position="327"/>
    </location>
</feature>
<name>A0A078A5C3_STYLE</name>
<keyword evidence="4" id="KW-1185">Reference proteome</keyword>
<keyword evidence="2" id="KW-0472">Membrane</keyword>
<accession>A0A078A5C3</accession>
<feature type="region of interest" description="Disordered" evidence="1">
    <location>
        <begin position="1"/>
        <end position="24"/>
    </location>
</feature>
<evidence type="ECO:0000313" key="3">
    <source>
        <dbReference type="EMBL" id="CDW76785.1"/>
    </source>
</evidence>
<evidence type="ECO:0000313" key="4">
    <source>
        <dbReference type="Proteomes" id="UP000039865"/>
    </source>
</evidence>
<keyword evidence="2" id="KW-1133">Transmembrane helix</keyword>
<gene>
    <name evidence="3" type="primary">Contig4941.g5283</name>
    <name evidence="3" type="ORF">STYLEM_5748</name>
</gene>
<dbReference type="PANTHER" id="PTHR38483:SF1">
    <property type="entry name" value="ION TRANSPORT DOMAIN-CONTAINING PROTEIN"/>
    <property type="match status" value="1"/>
</dbReference>
<organism evidence="3 4">
    <name type="scientific">Stylonychia lemnae</name>
    <name type="common">Ciliate</name>
    <dbReference type="NCBI Taxonomy" id="5949"/>
    <lineage>
        <taxon>Eukaryota</taxon>
        <taxon>Sar</taxon>
        <taxon>Alveolata</taxon>
        <taxon>Ciliophora</taxon>
        <taxon>Intramacronucleata</taxon>
        <taxon>Spirotrichea</taxon>
        <taxon>Stichotrichia</taxon>
        <taxon>Sporadotrichida</taxon>
        <taxon>Oxytrichidae</taxon>
        <taxon>Stylonychinae</taxon>
        <taxon>Stylonychia</taxon>
    </lineage>
</organism>
<reference evidence="3 4" key="1">
    <citation type="submission" date="2014-06" db="EMBL/GenBank/DDBJ databases">
        <authorList>
            <person name="Swart Estienne"/>
        </authorList>
    </citation>
    <scope>NUCLEOTIDE SEQUENCE [LARGE SCALE GENOMIC DNA]</scope>
    <source>
        <strain evidence="3 4">130c</strain>
    </source>
</reference>
<feature type="transmembrane region" description="Helical" evidence="2">
    <location>
        <begin position="69"/>
        <end position="90"/>
    </location>
</feature>
<evidence type="ECO:0000256" key="2">
    <source>
        <dbReference type="SAM" id="Phobius"/>
    </source>
</evidence>
<evidence type="ECO:0008006" key="5">
    <source>
        <dbReference type="Google" id="ProtNLM"/>
    </source>
</evidence>
<feature type="compositionally biased region" description="Polar residues" evidence="1">
    <location>
        <begin position="8"/>
        <end position="20"/>
    </location>
</feature>
<proteinExistence type="predicted"/>
<sequence length="327" mass="37486">MGIEDYDPNNSIRNQGTQGDQMKFDQEPEPHIYQKFDPNSTQTRALLSVDQSRLEIYLQRLYQSSRCQFFYLFLMIFSVLLVVFTLWRGFTIDQNPIFILSEILLNVMILVDFTFRVKLLGFKRFFSGGILNILDALVVSSCIVLFFIILVSKASSMVLFEELSEELLLIVWSVFQILRMIFIAKKQNQAIQNARTLIDFSHVLESEGGGQGYDGQRNMDYLEKGGQPDEVIVFDMKNMEQRHKQPVLVHGQSGISSSSRKKALHSIKQSRTSIIHDSMRMKQNSHYTFNAGDVELKNMGKSYQSQGLGGYEEEDSADMATDRGHQV</sequence>
<dbReference type="OrthoDB" id="322237at2759"/>
<feature type="transmembrane region" description="Helical" evidence="2">
    <location>
        <begin position="167"/>
        <end position="184"/>
    </location>
</feature>
<dbReference type="EMBL" id="CCKQ01005537">
    <property type="protein sequence ID" value="CDW76785.1"/>
    <property type="molecule type" value="Genomic_DNA"/>
</dbReference>
<feature type="transmembrane region" description="Helical" evidence="2">
    <location>
        <begin position="129"/>
        <end position="152"/>
    </location>
</feature>
<dbReference type="InParanoid" id="A0A078A5C3"/>